<dbReference type="Gene3D" id="1.10.510.10">
    <property type="entry name" value="Transferase(Phosphotransferase) domain 1"/>
    <property type="match status" value="1"/>
</dbReference>
<sequence length="565" mass="63013">MLGSGLKAPLKSLPPAFAPMACAKRRLCVAGLIKALALKLSAQIKVDCEMLFARFDVDSDGLLDKAEVKSLLRAVLFQKCKSVVLDADVLPRKRLRNAYQILRKLGEGGQGAMYLAQHRRVGAKRCVKFYPKGAPNAPIEDILFEFEVMKTLDSPHVARTYEIFQDGSWFYIISEPYTGGDLTKLVASASEAQVKVTEEWLSNIFSQVLKGLVFLHSKKILHCDLKESNVMVAEDLKVNFQNPHVILIDFGLSSTFLSTERGVWGTPGYIPPETFVSLFWVPKGDIFSAGVMFYQILSGRQAPFAHPSSPQTHSSGGEANWDVVEERTRQIDLPVDGIRASLSCKAMLKQMTSKDFKLRPTARECLELPWFSQAKPESLVATAALDRLKALQTRSASQKAIFEKMLSACNLAQMRSLNDLFRRLDKDGDGIVTKQEAQEALRETDIRPEMLQRLVGILTGPDGMGVEYSAFMAQMIGEEVLHEGVRLWDLFCELDLDGDGYLTREELPGLVAACKFNPGEAERLLLELDSDGDGRVSFQEFKSACLSGVDLSFSRRLRDGWLWPW</sequence>
<dbReference type="SMART" id="SM00054">
    <property type="entry name" value="EFh"/>
    <property type="match status" value="4"/>
</dbReference>
<dbReference type="SUPFAM" id="SSF56112">
    <property type="entry name" value="Protein kinase-like (PK-like)"/>
    <property type="match status" value="1"/>
</dbReference>
<evidence type="ECO:0000259" key="3">
    <source>
        <dbReference type="PROSITE" id="PS50011"/>
    </source>
</evidence>
<dbReference type="InterPro" id="IPR018247">
    <property type="entry name" value="EF_Hand_1_Ca_BS"/>
</dbReference>
<reference evidence="5" key="1">
    <citation type="submission" date="2022-10" db="EMBL/GenBank/DDBJ databases">
        <authorList>
            <person name="Chen Y."/>
            <person name="Dougan E. K."/>
            <person name="Chan C."/>
            <person name="Rhodes N."/>
            <person name="Thang M."/>
        </authorList>
    </citation>
    <scope>NUCLEOTIDE SEQUENCE</scope>
</reference>
<dbReference type="GO" id="GO:0005634">
    <property type="term" value="C:nucleus"/>
    <property type="evidence" value="ECO:0007669"/>
    <property type="project" value="TreeGrafter"/>
</dbReference>
<evidence type="ECO:0000256" key="2">
    <source>
        <dbReference type="ARBA" id="ARBA00024334"/>
    </source>
</evidence>
<dbReference type="PROSITE" id="PS00108">
    <property type="entry name" value="PROTEIN_KINASE_ST"/>
    <property type="match status" value="1"/>
</dbReference>
<evidence type="ECO:0000259" key="4">
    <source>
        <dbReference type="PROSITE" id="PS50222"/>
    </source>
</evidence>
<dbReference type="InterPro" id="IPR011992">
    <property type="entry name" value="EF-hand-dom_pair"/>
</dbReference>
<accession>A0A9P1FLE4</accession>
<evidence type="ECO:0000313" key="6">
    <source>
        <dbReference type="EMBL" id="CAL4765634.1"/>
    </source>
</evidence>
<protein>
    <submittedName>
        <fullName evidence="6">Calcium-dependent protein kinase 1 (PfCDPK1 ) (PfCPK)</fullName>
    </submittedName>
</protein>
<organism evidence="5">
    <name type="scientific">Cladocopium goreaui</name>
    <dbReference type="NCBI Taxonomy" id="2562237"/>
    <lineage>
        <taxon>Eukaryota</taxon>
        <taxon>Sar</taxon>
        <taxon>Alveolata</taxon>
        <taxon>Dinophyceae</taxon>
        <taxon>Suessiales</taxon>
        <taxon>Symbiodiniaceae</taxon>
        <taxon>Cladocopium</taxon>
    </lineage>
</organism>
<dbReference type="PROSITE" id="PS50222">
    <property type="entry name" value="EF_HAND_2"/>
    <property type="match status" value="3"/>
</dbReference>
<feature type="domain" description="EF-hand" evidence="4">
    <location>
        <begin position="43"/>
        <end position="78"/>
    </location>
</feature>
<dbReference type="SUPFAM" id="SSF47473">
    <property type="entry name" value="EF-hand"/>
    <property type="match status" value="2"/>
</dbReference>
<dbReference type="Gene3D" id="3.30.200.20">
    <property type="entry name" value="Phosphorylase Kinase, domain 1"/>
    <property type="match status" value="1"/>
</dbReference>
<proteinExistence type="inferred from homology"/>
<feature type="domain" description="EF-hand" evidence="4">
    <location>
        <begin position="412"/>
        <end position="447"/>
    </location>
</feature>
<feature type="domain" description="EF-hand" evidence="4">
    <location>
        <begin position="516"/>
        <end position="551"/>
    </location>
</feature>
<dbReference type="EMBL" id="CAMXCT020000402">
    <property type="protein sequence ID" value="CAL1131697.1"/>
    <property type="molecule type" value="Genomic_DNA"/>
</dbReference>
<dbReference type="EMBL" id="CAMXCT030000402">
    <property type="protein sequence ID" value="CAL4765634.1"/>
    <property type="molecule type" value="Genomic_DNA"/>
</dbReference>
<dbReference type="InterPro" id="IPR008271">
    <property type="entry name" value="Ser/Thr_kinase_AS"/>
</dbReference>
<dbReference type="Pfam" id="PF13499">
    <property type="entry name" value="EF-hand_7"/>
    <property type="match status" value="1"/>
</dbReference>
<dbReference type="GO" id="GO:0004674">
    <property type="term" value="F:protein serine/threonine kinase activity"/>
    <property type="evidence" value="ECO:0007669"/>
    <property type="project" value="TreeGrafter"/>
</dbReference>
<dbReference type="GO" id="GO:0005524">
    <property type="term" value="F:ATP binding"/>
    <property type="evidence" value="ECO:0007669"/>
    <property type="project" value="InterPro"/>
</dbReference>
<reference evidence="6 7" key="2">
    <citation type="submission" date="2024-05" db="EMBL/GenBank/DDBJ databases">
        <authorList>
            <person name="Chen Y."/>
            <person name="Shah S."/>
            <person name="Dougan E. K."/>
            <person name="Thang M."/>
            <person name="Chan C."/>
        </authorList>
    </citation>
    <scope>NUCLEOTIDE SEQUENCE [LARGE SCALE GENOMIC DNA]</scope>
</reference>
<dbReference type="SMART" id="SM00220">
    <property type="entry name" value="S_TKc"/>
    <property type="match status" value="1"/>
</dbReference>
<evidence type="ECO:0000313" key="5">
    <source>
        <dbReference type="EMBL" id="CAI3978322.1"/>
    </source>
</evidence>
<dbReference type="GO" id="GO:0005509">
    <property type="term" value="F:calcium ion binding"/>
    <property type="evidence" value="ECO:0007669"/>
    <property type="project" value="InterPro"/>
</dbReference>
<dbReference type="PROSITE" id="PS50011">
    <property type="entry name" value="PROTEIN_KINASE_DOM"/>
    <property type="match status" value="1"/>
</dbReference>
<dbReference type="OrthoDB" id="289469at2759"/>
<dbReference type="GO" id="GO:0044773">
    <property type="term" value="P:mitotic DNA damage checkpoint signaling"/>
    <property type="evidence" value="ECO:0007669"/>
    <property type="project" value="TreeGrafter"/>
</dbReference>
<evidence type="ECO:0000256" key="1">
    <source>
        <dbReference type="ARBA" id="ARBA00022837"/>
    </source>
</evidence>
<dbReference type="PANTHER" id="PTHR44167">
    <property type="entry name" value="OVARIAN-SPECIFIC SERINE/THREONINE-PROTEIN KINASE LOK-RELATED"/>
    <property type="match status" value="1"/>
</dbReference>
<gene>
    <name evidence="5" type="ORF">C1SCF055_LOCUS6382</name>
</gene>
<keyword evidence="6" id="KW-0418">Kinase</keyword>
<dbReference type="AlphaFoldDB" id="A0A9P1FLE4"/>
<feature type="domain" description="Protein kinase" evidence="3">
    <location>
        <begin position="99"/>
        <end position="371"/>
    </location>
</feature>
<dbReference type="Pfam" id="PF13202">
    <property type="entry name" value="EF-hand_5"/>
    <property type="match status" value="2"/>
</dbReference>
<dbReference type="InterPro" id="IPR011009">
    <property type="entry name" value="Kinase-like_dom_sf"/>
</dbReference>
<evidence type="ECO:0000313" key="7">
    <source>
        <dbReference type="Proteomes" id="UP001152797"/>
    </source>
</evidence>
<comment type="caution">
    <text evidence="5">The sequence shown here is derived from an EMBL/GenBank/DDBJ whole genome shotgun (WGS) entry which is preliminary data.</text>
</comment>
<dbReference type="Proteomes" id="UP001152797">
    <property type="component" value="Unassembled WGS sequence"/>
</dbReference>
<dbReference type="GO" id="GO:0005737">
    <property type="term" value="C:cytoplasm"/>
    <property type="evidence" value="ECO:0007669"/>
    <property type="project" value="TreeGrafter"/>
</dbReference>
<name>A0A9P1FLE4_9DINO</name>
<dbReference type="InterPro" id="IPR002048">
    <property type="entry name" value="EF_hand_dom"/>
</dbReference>
<dbReference type="Pfam" id="PF00069">
    <property type="entry name" value="Pkinase"/>
    <property type="match status" value="1"/>
</dbReference>
<keyword evidence="6" id="KW-0808">Transferase</keyword>
<dbReference type="CDD" id="cd00051">
    <property type="entry name" value="EFh"/>
    <property type="match status" value="1"/>
</dbReference>
<dbReference type="InterPro" id="IPR000719">
    <property type="entry name" value="Prot_kinase_dom"/>
</dbReference>
<dbReference type="EMBL" id="CAMXCT010000402">
    <property type="protein sequence ID" value="CAI3978322.1"/>
    <property type="molecule type" value="Genomic_DNA"/>
</dbReference>
<dbReference type="Gene3D" id="1.10.238.10">
    <property type="entry name" value="EF-hand"/>
    <property type="match status" value="1"/>
</dbReference>
<comment type="similarity">
    <text evidence="2">Belongs to the protein kinase superfamily. Ser/Thr protein kinase family. CDPK subfamily.</text>
</comment>
<dbReference type="PANTHER" id="PTHR44167:SF18">
    <property type="entry name" value="PROTEIN KINASE DOMAIN-CONTAINING PROTEIN"/>
    <property type="match status" value="1"/>
</dbReference>
<dbReference type="PROSITE" id="PS00018">
    <property type="entry name" value="EF_HAND_1"/>
    <property type="match status" value="2"/>
</dbReference>
<keyword evidence="7" id="KW-1185">Reference proteome</keyword>
<keyword evidence="1" id="KW-0106">Calcium</keyword>